<proteinExistence type="predicted"/>
<dbReference type="GO" id="GO:0000155">
    <property type="term" value="F:phosphorelay sensor kinase activity"/>
    <property type="evidence" value="ECO:0007669"/>
    <property type="project" value="InterPro"/>
</dbReference>
<keyword evidence="9" id="KW-0902">Two-component regulatory system</keyword>
<dbReference type="STRING" id="679936.Sulac_1070"/>
<evidence type="ECO:0000256" key="7">
    <source>
        <dbReference type="ARBA" id="ARBA00022777"/>
    </source>
</evidence>
<evidence type="ECO:0000313" key="14">
    <source>
        <dbReference type="EMBL" id="AEW04570.1"/>
    </source>
</evidence>
<protein>
    <recommendedName>
        <fullName evidence="3">histidine kinase</fullName>
        <ecNumber evidence="3">2.7.13.3</ecNumber>
    </recommendedName>
</protein>
<dbReference type="EMBL" id="CP003179">
    <property type="protein sequence ID" value="AEW04570.1"/>
    <property type="molecule type" value="Genomic_DNA"/>
</dbReference>
<dbReference type="AlphaFoldDB" id="G8TTX9"/>
<dbReference type="GO" id="GO:0005886">
    <property type="term" value="C:plasma membrane"/>
    <property type="evidence" value="ECO:0007669"/>
    <property type="project" value="TreeGrafter"/>
</dbReference>
<evidence type="ECO:0000256" key="3">
    <source>
        <dbReference type="ARBA" id="ARBA00012438"/>
    </source>
</evidence>
<evidence type="ECO:0000313" key="15">
    <source>
        <dbReference type="Proteomes" id="UP000005439"/>
    </source>
</evidence>
<dbReference type="InterPro" id="IPR003594">
    <property type="entry name" value="HATPase_dom"/>
</dbReference>
<dbReference type="InterPro" id="IPR005467">
    <property type="entry name" value="His_kinase_dom"/>
</dbReference>
<dbReference type="InterPro" id="IPR036097">
    <property type="entry name" value="HisK_dim/P_sf"/>
</dbReference>
<evidence type="ECO:0000259" key="13">
    <source>
        <dbReference type="PROSITE" id="PS50885"/>
    </source>
</evidence>
<comment type="catalytic activity">
    <reaction evidence="1">
        <text>ATP + protein L-histidine = ADP + protein N-phospho-L-histidine.</text>
        <dbReference type="EC" id="2.7.13.3"/>
    </reaction>
</comment>
<dbReference type="CDD" id="cd00075">
    <property type="entry name" value="HATPase"/>
    <property type="match status" value="1"/>
</dbReference>
<evidence type="ECO:0000256" key="5">
    <source>
        <dbReference type="ARBA" id="ARBA00022679"/>
    </source>
</evidence>
<dbReference type="Pfam" id="PF00512">
    <property type="entry name" value="HisKA"/>
    <property type="match status" value="1"/>
</dbReference>
<dbReference type="Pfam" id="PF00672">
    <property type="entry name" value="HAMP"/>
    <property type="match status" value="1"/>
</dbReference>
<dbReference type="PRINTS" id="PR00344">
    <property type="entry name" value="BCTRLSENSOR"/>
</dbReference>
<keyword evidence="4" id="KW-0597">Phosphoprotein</keyword>
<dbReference type="SMART" id="SM00387">
    <property type="entry name" value="HATPase_c"/>
    <property type="match status" value="1"/>
</dbReference>
<dbReference type="KEGG" id="sap:Sulac_1070"/>
<dbReference type="SMART" id="SM00304">
    <property type="entry name" value="HAMP"/>
    <property type="match status" value="1"/>
</dbReference>
<evidence type="ECO:0000256" key="6">
    <source>
        <dbReference type="ARBA" id="ARBA00022692"/>
    </source>
</evidence>
<dbReference type="Gene3D" id="3.30.565.10">
    <property type="entry name" value="Histidine kinase-like ATPase, C-terminal domain"/>
    <property type="match status" value="1"/>
</dbReference>
<dbReference type="InterPro" id="IPR036890">
    <property type="entry name" value="HATPase_C_sf"/>
</dbReference>
<keyword evidence="7 14" id="KW-0418">Kinase</keyword>
<reference evidence="15" key="1">
    <citation type="submission" date="2011-12" db="EMBL/GenBank/DDBJ databases">
        <title>The complete genome of chromosome of Sulfobacillus acidophilus DSM 10332.</title>
        <authorList>
            <person name="Lucas S."/>
            <person name="Han J."/>
            <person name="Lapidus A."/>
            <person name="Bruce D."/>
            <person name="Goodwin L."/>
            <person name="Pitluck S."/>
            <person name="Peters L."/>
            <person name="Kyrpides N."/>
            <person name="Mavromatis K."/>
            <person name="Ivanova N."/>
            <person name="Mikhailova N."/>
            <person name="Chertkov O."/>
            <person name="Saunders E."/>
            <person name="Detter J.C."/>
            <person name="Tapia R."/>
            <person name="Han C."/>
            <person name="Land M."/>
            <person name="Hauser L."/>
            <person name="Markowitz V."/>
            <person name="Cheng J.-F."/>
            <person name="Hugenholtz P."/>
            <person name="Woyke T."/>
            <person name="Wu D."/>
            <person name="Pukall R."/>
            <person name="Gehrich-Schroeter G."/>
            <person name="Schneider S."/>
            <person name="Klenk H.-P."/>
            <person name="Eisen J.A."/>
        </authorList>
    </citation>
    <scope>NUCLEOTIDE SEQUENCE [LARGE SCALE GENOMIC DNA]</scope>
    <source>
        <strain evidence="15">ATCC 700253 / DSM 10332 / NAL</strain>
    </source>
</reference>
<comment type="subcellular location">
    <subcellularLocation>
        <location evidence="2">Membrane</location>
    </subcellularLocation>
</comment>
<gene>
    <name evidence="14" type="ordered locus">Sulac_1070</name>
</gene>
<evidence type="ECO:0000259" key="12">
    <source>
        <dbReference type="PROSITE" id="PS50109"/>
    </source>
</evidence>
<dbReference type="Gene3D" id="6.10.340.10">
    <property type="match status" value="1"/>
</dbReference>
<dbReference type="SUPFAM" id="SSF47384">
    <property type="entry name" value="Homodimeric domain of signal transducing histidine kinase"/>
    <property type="match status" value="1"/>
</dbReference>
<evidence type="ECO:0000256" key="9">
    <source>
        <dbReference type="ARBA" id="ARBA00023012"/>
    </source>
</evidence>
<dbReference type="InterPro" id="IPR003660">
    <property type="entry name" value="HAMP_dom"/>
</dbReference>
<dbReference type="InterPro" id="IPR004358">
    <property type="entry name" value="Sig_transdc_His_kin-like_C"/>
</dbReference>
<accession>G8TTX9</accession>
<name>G8TTX9_SULAD</name>
<organism evidence="14 15">
    <name type="scientific">Sulfobacillus acidophilus (strain ATCC 700253 / DSM 10332 / NAL)</name>
    <dbReference type="NCBI Taxonomy" id="679936"/>
    <lineage>
        <taxon>Bacteria</taxon>
        <taxon>Bacillati</taxon>
        <taxon>Bacillota</taxon>
        <taxon>Clostridia</taxon>
        <taxon>Eubacteriales</taxon>
        <taxon>Clostridiales Family XVII. Incertae Sedis</taxon>
        <taxon>Sulfobacillus</taxon>
    </lineage>
</organism>
<sequence>MAARRSTLTDQLIGRQVILLAALLFVVGVAQYLILRTVLFQSTARSLHDEISVLAPLIHHTISSRGLLGFSHIANILVNRLRGPGVEVVITNALGHVMASSSTLHAMVPPLYATPYFIWNGRVVVDAVLGNPYYPSGYVWLMTSVAPIHGILRRDAELYVFLASISLILAGWLGSFSVRHVMGPLEKIRDSTRKIAAGEFGHVTEFHDAPQEIQELTQAINVMSLAIRDLFEQEKALSERMRQFVADASHELRTPLTAINGFLDLMYKSELTPDEQQKALAAIRAQSQRMARLVSQLLTLSRADTAPDALVHPVPLALDRWLAELEATWRALVAPRPLTLEMASVSVLADPDRMTEVFFNLLDNIARYTPSDTTVSIVTRHESPWGLVIIEDSGPGIAPEDLPHIFDRFYRGDRARSSSSGGSGLGLSIVKALVEAQDGHIAVETLPPPHTGTRFHIRLREAPRPETIAPDSRPD</sequence>
<dbReference type="PANTHER" id="PTHR45436:SF5">
    <property type="entry name" value="SENSOR HISTIDINE KINASE TRCS"/>
    <property type="match status" value="1"/>
</dbReference>
<keyword evidence="10 11" id="KW-0472">Membrane</keyword>
<feature type="transmembrane region" description="Helical" evidence="11">
    <location>
        <begin position="12"/>
        <end position="35"/>
    </location>
</feature>
<dbReference type="PROSITE" id="PS50109">
    <property type="entry name" value="HIS_KIN"/>
    <property type="match status" value="1"/>
</dbReference>
<dbReference type="CDD" id="cd00082">
    <property type="entry name" value="HisKA"/>
    <property type="match status" value="1"/>
</dbReference>
<evidence type="ECO:0000256" key="10">
    <source>
        <dbReference type="ARBA" id="ARBA00023136"/>
    </source>
</evidence>
<dbReference type="PROSITE" id="PS50885">
    <property type="entry name" value="HAMP"/>
    <property type="match status" value="1"/>
</dbReference>
<dbReference type="CDD" id="cd06225">
    <property type="entry name" value="HAMP"/>
    <property type="match status" value="1"/>
</dbReference>
<dbReference type="SMART" id="SM00388">
    <property type="entry name" value="HisKA"/>
    <property type="match status" value="1"/>
</dbReference>
<dbReference type="PATRIC" id="fig|679936.5.peg.1129"/>
<dbReference type="InterPro" id="IPR003661">
    <property type="entry name" value="HisK_dim/P_dom"/>
</dbReference>
<keyword evidence="8 11" id="KW-1133">Transmembrane helix</keyword>
<dbReference type="Gene3D" id="1.10.287.130">
    <property type="match status" value="1"/>
</dbReference>
<dbReference type="SUPFAM" id="SSF55874">
    <property type="entry name" value="ATPase domain of HSP90 chaperone/DNA topoisomerase II/histidine kinase"/>
    <property type="match status" value="1"/>
</dbReference>
<dbReference type="EC" id="2.7.13.3" evidence="3"/>
<keyword evidence="15" id="KW-1185">Reference proteome</keyword>
<evidence type="ECO:0000256" key="2">
    <source>
        <dbReference type="ARBA" id="ARBA00004370"/>
    </source>
</evidence>
<dbReference type="PANTHER" id="PTHR45436">
    <property type="entry name" value="SENSOR HISTIDINE KINASE YKOH"/>
    <property type="match status" value="1"/>
</dbReference>
<keyword evidence="6 11" id="KW-0812">Transmembrane</keyword>
<dbReference type="FunFam" id="1.10.287.130:FF:000001">
    <property type="entry name" value="Two-component sensor histidine kinase"/>
    <property type="match status" value="1"/>
</dbReference>
<evidence type="ECO:0000256" key="4">
    <source>
        <dbReference type="ARBA" id="ARBA00022553"/>
    </source>
</evidence>
<evidence type="ECO:0000256" key="1">
    <source>
        <dbReference type="ARBA" id="ARBA00000085"/>
    </source>
</evidence>
<evidence type="ECO:0000256" key="8">
    <source>
        <dbReference type="ARBA" id="ARBA00022989"/>
    </source>
</evidence>
<keyword evidence="5" id="KW-0808">Transferase</keyword>
<dbReference type="Pfam" id="PF02518">
    <property type="entry name" value="HATPase_c"/>
    <property type="match status" value="1"/>
</dbReference>
<evidence type="ECO:0000256" key="11">
    <source>
        <dbReference type="SAM" id="Phobius"/>
    </source>
</evidence>
<dbReference type="Proteomes" id="UP000005439">
    <property type="component" value="Chromosome"/>
</dbReference>
<dbReference type="HOGENOM" id="CLU_000445_89_6_9"/>
<dbReference type="FunFam" id="3.30.565.10:FF:000006">
    <property type="entry name" value="Sensor histidine kinase WalK"/>
    <property type="match status" value="1"/>
</dbReference>
<feature type="domain" description="Histidine kinase" evidence="12">
    <location>
        <begin position="247"/>
        <end position="463"/>
    </location>
</feature>
<dbReference type="SUPFAM" id="SSF158472">
    <property type="entry name" value="HAMP domain-like"/>
    <property type="match status" value="1"/>
</dbReference>
<dbReference type="InterPro" id="IPR050428">
    <property type="entry name" value="TCS_sensor_his_kinase"/>
</dbReference>
<feature type="domain" description="HAMP" evidence="13">
    <location>
        <begin position="179"/>
        <end position="232"/>
    </location>
</feature>
<reference evidence="14 15" key="2">
    <citation type="journal article" date="2012" name="Stand. Genomic Sci.">
        <title>Complete genome sequence of the moderately thermophilic mineral-sulfide-oxidizing firmicute Sulfobacillus acidophilus type strain (NAL(T)).</title>
        <authorList>
            <person name="Anderson I."/>
            <person name="Chertkov O."/>
            <person name="Chen A."/>
            <person name="Saunders E."/>
            <person name="Lapidus A."/>
            <person name="Nolan M."/>
            <person name="Lucas S."/>
            <person name="Hammon N."/>
            <person name="Deshpande S."/>
            <person name="Cheng J.F."/>
            <person name="Han C."/>
            <person name="Tapia R."/>
            <person name="Goodwin L.A."/>
            <person name="Pitluck S."/>
            <person name="Liolios K."/>
            <person name="Pagani I."/>
            <person name="Ivanova N."/>
            <person name="Mikhailova N."/>
            <person name="Pati A."/>
            <person name="Palaniappan K."/>
            <person name="Land M."/>
            <person name="Pan C."/>
            <person name="Rohde M."/>
            <person name="Pukall R."/>
            <person name="Goker M."/>
            <person name="Detter J.C."/>
            <person name="Woyke T."/>
            <person name="Bristow J."/>
            <person name="Eisen J.A."/>
            <person name="Markowitz V."/>
            <person name="Hugenholtz P."/>
            <person name="Kyrpides N.C."/>
            <person name="Klenk H.P."/>
            <person name="Mavromatis K."/>
        </authorList>
    </citation>
    <scope>NUCLEOTIDE SEQUENCE [LARGE SCALE GENOMIC DNA]</scope>
    <source>
        <strain evidence="15">ATCC 700253 / DSM 10332 / NAL</strain>
    </source>
</reference>